<keyword evidence="1" id="KW-0812">Transmembrane</keyword>
<dbReference type="EMBL" id="HBUF01536908">
    <property type="protein sequence ID" value="CAG6753593.1"/>
    <property type="molecule type" value="Transcribed_RNA"/>
</dbReference>
<organism evidence="2">
    <name type="scientific">Cacopsylla melanoneura</name>
    <dbReference type="NCBI Taxonomy" id="428564"/>
    <lineage>
        <taxon>Eukaryota</taxon>
        <taxon>Metazoa</taxon>
        <taxon>Ecdysozoa</taxon>
        <taxon>Arthropoda</taxon>
        <taxon>Hexapoda</taxon>
        <taxon>Insecta</taxon>
        <taxon>Pterygota</taxon>
        <taxon>Neoptera</taxon>
        <taxon>Paraneoptera</taxon>
        <taxon>Hemiptera</taxon>
        <taxon>Sternorrhyncha</taxon>
        <taxon>Psylloidea</taxon>
        <taxon>Psyllidae</taxon>
        <taxon>Psyllinae</taxon>
        <taxon>Cacopsylla</taxon>
    </lineage>
</organism>
<name>A0A8D8ZTF8_9HEMI</name>
<evidence type="ECO:0000256" key="1">
    <source>
        <dbReference type="SAM" id="Phobius"/>
    </source>
</evidence>
<reference evidence="2" key="1">
    <citation type="submission" date="2021-05" db="EMBL/GenBank/DDBJ databases">
        <authorList>
            <person name="Alioto T."/>
            <person name="Alioto T."/>
            <person name="Gomez Garrido J."/>
        </authorList>
    </citation>
    <scope>NUCLEOTIDE SEQUENCE</scope>
</reference>
<evidence type="ECO:0000313" key="2">
    <source>
        <dbReference type="EMBL" id="CAG6753593.1"/>
    </source>
</evidence>
<sequence length="101" mass="11662">MKKFILKNHSFSFIYHLSINPLSTIHQSPLHSWLQGSRLHSPSRVSSKSSTSLSTVLTIQYPRLQSIQSRLLLTSPDLKYLGTYLILIFFIFNLNPIILFE</sequence>
<keyword evidence="1" id="KW-0472">Membrane</keyword>
<keyword evidence="1" id="KW-1133">Transmembrane helix</keyword>
<accession>A0A8D8ZTF8</accession>
<proteinExistence type="predicted"/>
<feature type="transmembrane region" description="Helical" evidence="1">
    <location>
        <begin position="80"/>
        <end position="100"/>
    </location>
</feature>
<protein>
    <submittedName>
        <fullName evidence="2">Uncharacterized protein</fullName>
    </submittedName>
</protein>
<dbReference type="AlphaFoldDB" id="A0A8D8ZTF8"/>